<protein>
    <submittedName>
        <fullName evidence="1">Uncharacterized protein</fullName>
    </submittedName>
</protein>
<proteinExistence type="predicted"/>
<gene>
    <name evidence="1" type="ORF">C8034_v001552</name>
</gene>
<sequence>MNINLIKAIDNCEDYSCFYKDLNKLVLYKGDFITLSSPLKVAVAKFGLEILNIIIRALYVNIYRISLIYQYI</sequence>
<name>A0A4R8SUS2_9PEZI</name>
<dbReference type="Proteomes" id="UP000295604">
    <property type="component" value="Unassembled WGS sequence"/>
</dbReference>
<keyword evidence="2" id="KW-1185">Reference proteome</keyword>
<reference evidence="1 2" key="1">
    <citation type="submission" date="2018-11" db="EMBL/GenBank/DDBJ databases">
        <title>Genome sequence and assembly of Colletotrichum sidae.</title>
        <authorList>
            <person name="Gan P."/>
            <person name="Shirasu K."/>
        </authorList>
    </citation>
    <scope>NUCLEOTIDE SEQUENCE [LARGE SCALE GENOMIC DNA]</scope>
    <source>
        <strain evidence="1 2">CBS 518.97</strain>
    </source>
</reference>
<comment type="caution">
    <text evidence="1">The sequence shown here is derived from an EMBL/GenBank/DDBJ whole genome shotgun (WGS) entry which is preliminary data.</text>
</comment>
<dbReference type="AlphaFoldDB" id="A0A4R8SUS2"/>
<evidence type="ECO:0000313" key="1">
    <source>
        <dbReference type="EMBL" id="TEA05978.1"/>
    </source>
</evidence>
<organism evidence="1 2">
    <name type="scientific">Colletotrichum sidae</name>
    <dbReference type="NCBI Taxonomy" id="1347389"/>
    <lineage>
        <taxon>Eukaryota</taxon>
        <taxon>Fungi</taxon>
        <taxon>Dikarya</taxon>
        <taxon>Ascomycota</taxon>
        <taxon>Pezizomycotina</taxon>
        <taxon>Sordariomycetes</taxon>
        <taxon>Hypocreomycetidae</taxon>
        <taxon>Glomerellales</taxon>
        <taxon>Glomerellaceae</taxon>
        <taxon>Colletotrichum</taxon>
        <taxon>Colletotrichum orbiculare species complex</taxon>
    </lineage>
</organism>
<dbReference type="EMBL" id="QAPF01001240">
    <property type="protein sequence ID" value="TEA05978.1"/>
    <property type="molecule type" value="Genomic_DNA"/>
</dbReference>
<accession>A0A4R8SUS2</accession>
<evidence type="ECO:0000313" key="2">
    <source>
        <dbReference type="Proteomes" id="UP000295604"/>
    </source>
</evidence>